<organism evidence="2 3">
    <name type="scientific">Dyadobacter koreensis</name>
    <dbReference type="NCBI Taxonomy" id="408657"/>
    <lineage>
        <taxon>Bacteria</taxon>
        <taxon>Pseudomonadati</taxon>
        <taxon>Bacteroidota</taxon>
        <taxon>Cytophagia</taxon>
        <taxon>Cytophagales</taxon>
        <taxon>Spirosomataceae</taxon>
        <taxon>Dyadobacter</taxon>
    </lineage>
</organism>
<dbReference type="Proteomes" id="UP000199532">
    <property type="component" value="Unassembled WGS sequence"/>
</dbReference>
<evidence type="ECO:0000313" key="2">
    <source>
        <dbReference type="EMBL" id="SEI42405.1"/>
    </source>
</evidence>
<sequence length="126" mass="14214">MTNISENAPEGQPTRGRGRPKISPEKKAESAAVLRQRNPTKLIPETQAIHSRFFQAFNFLLNSTDGPKIKSTYDFVKKYGINHGNFSKLKADPEKFALPVIYLFYLVDDFGISAHWLLTGEGEMIN</sequence>
<reference evidence="2 3" key="1">
    <citation type="submission" date="2016-10" db="EMBL/GenBank/DDBJ databases">
        <authorList>
            <person name="de Groot N.N."/>
        </authorList>
    </citation>
    <scope>NUCLEOTIDE SEQUENCE [LARGE SCALE GENOMIC DNA]</scope>
    <source>
        <strain evidence="2 3">DSM 19938</strain>
    </source>
</reference>
<gene>
    <name evidence="2" type="ORF">SAMN04487995_0602</name>
</gene>
<name>A0A1H6QT06_9BACT</name>
<dbReference type="GO" id="GO:0003677">
    <property type="term" value="F:DNA binding"/>
    <property type="evidence" value="ECO:0007669"/>
    <property type="project" value="InterPro"/>
</dbReference>
<dbReference type="OrthoDB" id="1273881at2"/>
<feature type="region of interest" description="Disordered" evidence="1">
    <location>
        <begin position="1"/>
        <end position="37"/>
    </location>
</feature>
<evidence type="ECO:0000256" key="1">
    <source>
        <dbReference type="SAM" id="MobiDB-lite"/>
    </source>
</evidence>
<protein>
    <submittedName>
        <fullName evidence="2">Uncharacterized protein</fullName>
    </submittedName>
</protein>
<dbReference type="EMBL" id="FNXY01000001">
    <property type="protein sequence ID" value="SEI42405.1"/>
    <property type="molecule type" value="Genomic_DNA"/>
</dbReference>
<accession>A0A1H6QT06</accession>
<dbReference type="RefSeq" id="WP_090331783.1">
    <property type="nucleotide sequence ID" value="NZ_FNXY01000001.1"/>
</dbReference>
<dbReference type="InterPro" id="IPR010982">
    <property type="entry name" value="Lambda_DNA-bd_dom_sf"/>
</dbReference>
<dbReference type="AlphaFoldDB" id="A0A1H6QT06"/>
<keyword evidence="3" id="KW-1185">Reference proteome</keyword>
<dbReference type="Gene3D" id="1.10.260.40">
    <property type="entry name" value="lambda repressor-like DNA-binding domains"/>
    <property type="match status" value="1"/>
</dbReference>
<proteinExistence type="predicted"/>
<evidence type="ECO:0000313" key="3">
    <source>
        <dbReference type="Proteomes" id="UP000199532"/>
    </source>
</evidence>